<dbReference type="PANTHER" id="PTHR35007">
    <property type="entry name" value="INTEGRAL MEMBRANE PROTEIN-RELATED"/>
    <property type="match status" value="1"/>
</dbReference>
<protein>
    <submittedName>
        <fullName evidence="8">Biotin synthase</fullName>
    </submittedName>
</protein>
<feature type="transmembrane region" description="Helical" evidence="6">
    <location>
        <begin position="105"/>
        <end position="126"/>
    </location>
</feature>
<proteinExistence type="predicted"/>
<keyword evidence="5 6" id="KW-0472">Membrane</keyword>
<evidence type="ECO:0000256" key="2">
    <source>
        <dbReference type="ARBA" id="ARBA00022475"/>
    </source>
</evidence>
<organism evidence="8 9">
    <name type="scientific">Vibrio comitans NBRC 102076</name>
    <dbReference type="NCBI Taxonomy" id="1219078"/>
    <lineage>
        <taxon>Bacteria</taxon>
        <taxon>Pseudomonadati</taxon>
        <taxon>Pseudomonadota</taxon>
        <taxon>Gammaproteobacteria</taxon>
        <taxon>Vibrionales</taxon>
        <taxon>Vibrionaceae</taxon>
        <taxon>Vibrio</taxon>
    </lineage>
</organism>
<evidence type="ECO:0000313" key="9">
    <source>
        <dbReference type="Proteomes" id="UP000318242"/>
    </source>
</evidence>
<dbReference type="PANTHER" id="PTHR35007:SF2">
    <property type="entry name" value="PILUS ASSEMBLE PROTEIN"/>
    <property type="match status" value="1"/>
</dbReference>
<keyword evidence="2" id="KW-1003">Cell membrane</keyword>
<comment type="caution">
    <text evidence="8">The sequence shown here is derived from an EMBL/GenBank/DDBJ whole genome shotgun (WGS) entry which is preliminary data.</text>
</comment>
<evidence type="ECO:0000256" key="3">
    <source>
        <dbReference type="ARBA" id="ARBA00022692"/>
    </source>
</evidence>
<keyword evidence="9" id="KW-1185">Reference proteome</keyword>
<comment type="subcellular location">
    <subcellularLocation>
        <location evidence="1">Cell membrane</location>
        <topology evidence="1">Multi-pass membrane protein</topology>
    </subcellularLocation>
</comment>
<keyword evidence="4 6" id="KW-1133">Transmembrane helix</keyword>
<dbReference type="Proteomes" id="UP000318242">
    <property type="component" value="Unassembled WGS sequence"/>
</dbReference>
<feature type="transmembrane region" description="Helical" evidence="6">
    <location>
        <begin position="79"/>
        <end position="99"/>
    </location>
</feature>
<reference evidence="8 9" key="1">
    <citation type="submission" date="2019-06" db="EMBL/GenBank/DDBJ databases">
        <title>Whole genome shotgun sequence of Vibrio comitans NBRC 102076.</title>
        <authorList>
            <person name="Hosoyama A."/>
            <person name="Uohara A."/>
            <person name="Ohji S."/>
            <person name="Ichikawa N."/>
        </authorList>
    </citation>
    <scope>NUCLEOTIDE SEQUENCE [LARGE SCALE GENOMIC DNA]</scope>
    <source>
        <strain evidence="8 9">NBRC 102076</strain>
    </source>
</reference>
<feature type="transmembrane region" description="Helical" evidence="6">
    <location>
        <begin position="6"/>
        <end position="23"/>
    </location>
</feature>
<name>A0A4Y3IMF0_9VIBR</name>
<gene>
    <name evidence="8" type="primary">tadC2</name>
    <name evidence="8" type="ORF">VCO01S_18660</name>
</gene>
<accession>A0A4Y3IMF0</accession>
<evidence type="ECO:0000256" key="6">
    <source>
        <dbReference type="SAM" id="Phobius"/>
    </source>
</evidence>
<sequence length="281" mass="31795">MILIFISVSIIAVLMSMLVTKVLENKTRKIKINGYIGNRRNLNFGFVHETLGGFGKSTQKDIRNKFEDAGIYNNEMLRYYTPVKICSFIVLSLMVLLYVEVSMQMLLIFMAIIVIIIVLPDSYLALRKNRLIEKNSRQLPYMIDMMAVCVQTGMTLEAAFKYLGDELTSFDKDLCYQIRKTSDAAEVKGMESALKDFSKRVPTPQVRSFALTLTQNIQYGTSIAPVLSDLAEDFRNEQILVMEEKIGKLSAKMSGPLIIFIMFPILILILAPGITRLMTGN</sequence>
<evidence type="ECO:0000313" key="8">
    <source>
        <dbReference type="EMBL" id="GEA60673.1"/>
    </source>
</evidence>
<dbReference type="AlphaFoldDB" id="A0A4Y3IMF0"/>
<dbReference type="InterPro" id="IPR018076">
    <property type="entry name" value="T2SS_GspF_dom"/>
</dbReference>
<dbReference type="RefSeq" id="WP_244311387.1">
    <property type="nucleotide sequence ID" value="NZ_BJLH01000007.1"/>
</dbReference>
<feature type="transmembrane region" description="Helical" evidence="6">
    <location>
        <begin position="257"/>
        <end position="278"/>
    </location>
</feature>
<feature type="domain" description="Type II secretion system protein GspF" evidence="7">
    <location>
        <begin position="143"/>
        <end position="270"/>
    </location>
</feature>
<evidence type="ECO:0000256" key="1">
    <source>
        <dbReference type="ARBA" id="ARBA00004651"/>
    </source>
</evidence>
<dbReference type="GO" id="GO:0005886">
    <property type="term" value="C:plasma membrane"/>
    <property type="evidence" value="ECO:0007669"/>
    <property type="project" value="UniProtKB-SubCell"/>
</dbReference>
<evidence type="ECO:0000259" key="7">
    <source>
        <dbReference type="Pfam" id="PF00482"/>
    </source>
</evidence>
<dbReference type="EMBL" id="BJLH01000007">
    <property type="protein sequence ID" value="GEA60673.1"/>
    <property type="molecule type" value="Genomic_DNA"/>
</dbReference>
<evidence type="ECO:0000256" key="5">
    <source>
        <dbReference type="ARBA" id="ARBA00023136"/>
    </source>
</evidence>
<dbReference type="Pfam" id="PF00482">
    <property type="entry name" value="T2SSF"/>
    <property type="match status" value="1"/>
</dbReference>
<evidence type="ECO:0000256" key="4">
    <source>
        <dbReference type="ARBA" id="ARBA00022989"/>
    </source>
</evidence>
<keyword evidence="3 6" id="KW-0812">Transmembrane</keyword>